<evidence type="ECO:0000256" key="5">
    <source>
        <dbReference type="ARBA" id="ARBA00022989"/>
    </source>
</evidence>
<sequence length="615" mass="68873">MKEWGKIKQLLKESNSLSPHILTLQIAQAIVTSSTNILQVFMVAFEVQTLLAGEIIQALTVGIFFLVGQFLINLVSNCLSEATDRQSRLLNFRAQTEISKHLVEVDYETFMDANFRQLYSDIESGFQFTGGFQAFIQNVVKDFTSFIVTLFTSGSVVMLVLVKCWQQLTQPFEKFWLVLGLALAVILPLFVSSKAGKLSGKIFQQFFEVNTKFNRLLSYYFDYAFKDISINKLLRLFDPTNSYLNKAEEQVIAGVSIDEKIQNKALSVYLFSDLLTNLIIGLMYVVFGLFILRSKALNIASLIAAVGTLQLLIASLGRLFSSWGNRMASFKTMEQYHKFMSMGIIKTGLTKTKPLITGQYFEIEFDHVSYCYPGQERPALNDVCLTFKSNTRTALVGPNGSGKTTLVKLLLRLIKPTSGKILLNGQNINKILLDDYQHFFAVVSQHFFLGADSLADVLSVGVKKDKAKAVSALVEAGLKERLEQLPLGIETSVSNTLNANGVNFSGGEQQKIAIARAVYRDSQFYVLDEPTAALDPISEAEVFDQFDLLTHGKTALFISHRMSSTRASDQIYVLKQGKVLESGQHQSLMAKHGLYYEMYSAQAEFFIKKEKLQTK</sequence>
<dbReference type="InterPro" id="IPR017871">
    <property type="entry name" value="ABC_transporter-like_CS"/>
</dbReference>
<dbReference type="Gene3D" id="3.40.50.300">
    <property type="entry name" value="P-loop containing nucleotide triphosphate hydrolases"/>
    <property type="match status" value="1"/>
</dbReference>
<keyword evidence="2 7" id="KW-0812">Transmembrane</keyword>
<evidence type="ECO:0000313" key="9">
    <source>
        <dbReference type="EMBL" id="RHW50842.1"/>
    </source>
</evidence>
<feature type="transmembrane region" description="Helical" evidence="7">
    <location>
        <begin position="298"/>
        <end position="321"/>
    </location>
</feature>
<comment type="subcellular location">
    <subcellularLocation>
        <location evidence="1">Cell membrane</location>
        <topology evidence="1">Multi-pass membrane protein</topology>
    </subcellularLocation>
</comment>
<keyword evidence="6 7" id="KW-0472">Membrane</keyword>
<dbReference type="Proteomes" id="UP000283380">
    <property type="component" value="Unassembled WGS sequence"/>
</dbReference>
<feature type="transmembrane region" description="Helical" evidence="7">
    <location>
        <begin position="143"/>
        <end position="162"/>
    </location>
</feature>
<dbReference type="InterPro" id="IPR003439">
    <property type="entry name" value="ABC_transporter-like_ATP-bd"/>
</dbReference>
<keyword evidence="4" id="KW-0067">ATP-binding</keyword>
<evidence type="ECO:0000256" key="2">
    <source>
        <dbReference type="ARBA" id="ARBA00022692"/>
    </source>
</evidence>
<dbReference type="InterPro" id="IPR003593">
    <property type="entry name" value="AAA+_ATPase"/>
</dbReference>
<proteinExistence type="predicted"/>
<keyword evidence="3" id="KW-0547">Nucleotide-binding</keyword>
<evidence type="ECO:0000256" key="6">
    <source>
        <dbReference type="ARBA" id="ARBA00023136"/>
    </source>
</evidence>
<dbReference type="CDD" id="cd03228">
    <property type="entry name" value="ABCC_MRP_Like"/>
    <property type="match status" value="1"/>
</dbReference>
<dbReference type="PANTHER" id="PTHR24221:SF654">
    <property type="entry name" value="ATP-BINDING CASSETTE SUB-FAMILY B MEMBER 6"/>
    <property type="match status" value="1"/>
</dbReference>
<dbReference type="Pfam" id="PF00005">
    <property type="entry name" value="ABC_tran"/>
    <property type="match status" value="1"/>
</dbReference>
<dbReference type="InterPro" id="IPR039421">
    <property type="entry name" value="Type_1_exporter"/>
</dbReference>
<feature type="transmembrane region" description="Helical" evidence="7">
    <location>
        <begin position="174"/>
        <end position="191"/>
    </location>
</feature>
<comment type="caution">
    <text evidence="9">The sequence shown here is derived from an EMBL/GenBank/DDBJ whole genome shotgun (WGS) entry which is preliminary data.</text>
</comment>
<keyword evidence="5 7" id="KW-1133">Transmembrane helix</keyword>
<dbReference type="SUPFAM" id="SSF90123">
    <property type="entry name" value="ABC transporter transmembrane region"/>
    <property type="match status" value="1"/>
</dbReference>
<evidence type="ECO:0000259" key="8">
    <source>
        <dbReference type="PROSITE" id="PS50893"/>
    </source>
</evidence>
<evidence type="ECO:0000256" key="1">
    <source>
        <dbReference type="ARBA" id="ARBA00004651"/>
    </source>
</evidence>
<name>A0ABX9LUF2_9LACO</name>
<accession>A0ABX9LUF2</accession>
<dbReference type="PROSITE" id="PS50893">
    <property type="entry name" value="ABC_TRANSPORTER_2"/>
    <property type="match status" value="1"/>
</dbReference>
<dbReference type="PROSITE" id="PS00211">
    <property type="entry name" value="ABC_TRANSPORTER_1"/>
    <property type="match status" value="1"/>
</dbReference>
<dbReference type="SUPFAM" id="SSF52540">
    <property type="entry name" value="P-loop containing nucleoside triphosphate hydrolases"/>
    <property type="match status" value="1"/>
</dbReference>
<dbReference type="SMART" id="SM00382">
    <property type="entry name" value="AAA"/>
    <property type="match status" value="1"/>
</dbReference>
<feature type="transmembrane region" description="Helical" evidence="7">
    <location>
        <begin position="268"/>
        <end position="292"/>
    </location>
</feature>
<evidence type="ECO:0000256" key="7">
    <source>
        <dbReference type="SAM" id="Phobius"/>
    </source>
</evidence>
<feature type="domain" description="ABC transporter" evidence="8">
    <location>
        <begin position="363"/>
        <end position="601"/>
    </location>
</feature>
<dbReference type="EMBL" id="QOCU01000006">
    <property type="protein sequence ID" value="RHW50842.1"/>
    <property type="molecule type" value="Genomic_DNA"/>
</dbReference>
<evidence type="ECO:0000256" key="3">
    <source>
        <dbReference type="ARBA" id="ARBA00022741"/>
    </source>
</evidence>
<dbReference type="InterPro" id="IPR027417">
    <property type="entry name" value="P-loop_NTPase"/>
</dbReference>
<gene>
    <name evidence="9" type="ORF">DS834_06085</name>
</gene>
<dbReference type="PANTHER" id="PTHR24221">
    <property type="entry name" value="ATP-BINDING CASSETTE SUB-FAMILY B"/>
    <property type="match status" value="1"/>
</dbReference>
<dbReference type="InterPro" id="IPR036640">
    <property type="entry name" value="ABC1_TM_sf"/>
</dbReference>
<organism evidence="9 10">
    <name type="scientific">Lactobacillus bombicola</name>
    <dbReference type="NCBI Taxonomy" id="1505723"/>
    <lineage>
        <taxon>Bacteria</taxon>
        <taxon>Bacillati</taxon>
        <taxon>Bacillota</taxon>
        <taxon>Bacilli</taxon>
        <taxon>Lactobacillales</taxon>
        <taxon>Lactobacillaceae</taxon>
        <taxon>Lactobacillus</taxon>
    </lineage>
</organism>
<reference evidence="9 10" key="1">
    <citation type="submission" date="2018-07" db="EMBL/GenBank/DDBJ databases">
        <title>Genome sequences of six Lactobacillus spp. isolated from bumble bee guts.</title>
        <authorList>
            <person name="Motta E.V.S."/>
            <person name="Moran N.A."/>
        </authorList>
    </citation>
    <scope>NUCLEOTIDE SEQUENCE [LARGE SCALE GENOMIC DNA]</scope>
    <source>
        <strain evidence="9 10">BI-4G</strain>
    </source>
</reference>
<evidence type="ECO:0000313" key="10">
    <source>
        <dbReference type="Proteomes" id="UP000283380"/>
    </source>
</evidence>
<dbReference type="Gene3D" id="1.20.1560.10">
    <property type="entry name" value="ABC transporter type 1, transmembrane domain"/>
    <property type="match status" value="1"/>
</dbReference>
<evidence type="ECO:0000256" key="4">
    <source>
        <dbReference type="ARBA" id="ARBA00022840"/>
    </source>
</evidence>
<dbReference type="RefSeq" id="WP_118907093.1">
    <property type="nucleotide sequence ID" value="NZ_QOCU01000006.1"/>
</dbReference>
<keyword evidence="10" id="KW-1185">Reference proteome</keyword>
<protein>
    <recommendedName>
        <fullName evidence="8">ABC transporter domain-containing protein</fullName>
    </recommendedName>
</protein>
<feature type="transmembrane region" description="Helical" evidence="7">
    <location>
        <begin position="55"/>
        <end position="79"/>
    </location>
</feature>